<evidence type="ECO:0000313" key="8">
    <source>
        <dbReference type="EMBL" id="GAI79166.1"/>
    </source>
</evidence>
<organism evidence="8">
    <name type="scientific">marine sediment metagenome</name>
    <dbReference type="NCBI Taxonomy" id="412755"/>
    <lineage>
        <taxon>unclassified sequences</taxon>
        <taxon>metagenomes</taxon>
        <taxon>ecological metagenomes</taxon>
    </lineage>
</organism>
<gene>
    <name evidence="8" type="ORF">S12H4_20916</name>
</gene>
<dbReference type="AlphaFoldDB" id="X1SJ46"/>
<evidence type="ECO:0000256" key="6">
    <source>
        <dbReference type="SAM" id="MobiDB-lite"/>
    </source>
</evidence>
<reference evidence="8" key="1">
    <citation type="journal article" date="2014" name="Front. Microbiol.">
        <title>High frequency of phylogenetically diverse reductive dehalogenase-homologous genes in deep subseafloor sedimentary metagenomes.</title>
        <authorList>
            <person name="Kawai M."/>
            <person name="Futagami T."/>
            <person name="Toyoda A."/>
            <person name="Takaki Y."/>
            <person name="Nishi S."/>
            <person name="Hori S."/>
            <person name="Arai W."/>
            <person name="Tsubouchi T."/>
            <person name="Morono Y."/>
            <person name="Uchiyama I."/>
            <person name="Ito T."/>
            <person name="Fujiyama A."/>
            <person name="Inagaki F."/>
            <person name="Takami H."/>
        </authorList>
    </citation>
    <scope>NUCLEOTIDE SEQUENCE</scope>
    <source>
        <strain evidence="8">Expedition CK06-06</strain>
    </source>
</reference>
<feature type="transmembrane region" description="Helical" evidence="7">
    <location>
        <begin position="158"/>
        <end position="177"/>
    </location>
</feature>
<dbReference type="Pfam" id="PF01956">
    <property type="entry name" value="EMC3_TMCO1"/>
    <property type="match status" value="1"/>
</dbReference>
<evidence type="ECO:0000256" key="2">
    <source>
        <dbReference type="ARBA" id="ARBA00022692"/>
    </source>
</evidence>
<dbReference type="EMBL" id="BARW01010674">
    <property type="protein sequence ID" value="GAI79166.1"/>
    <property type="molecule type" value="Genomic_DNA"/>
</dbReference>
<keyword evidence="3 7" id="KW-1133">Transmembrane helix</keyword>
<comment type="caution">
    <text evidence="8">The sequence shown here is derived from an EMBL/GenBank/DDBJ whole genome shotgun (WGS) entry which is preliminary data.</text>
</comment>
<evidence type="ECO:0008006" key="9">
    <source>
        <dbReference type="Google" id="ProtNLM"/>
    </source>
</evidence>
<proteinExistence type="predicted"/>
<evidence type="ECO:0000256" key="3">
    <source>
        <dbReference type="ARBA" id="ARBA00022989"/>
    </source>
</evidence>
<dbReference type="GO" id="GO:0016020">
    <property type="term" value="C:membrane"/>
    <property type="evidence" value="ECO:0007669"/>
    <property type="project" value="UniProtKB-SubCell"/>
</dbReference>
<keyword evidence="5" id="KW-0175">Coiled coil</keyword>
<feature type="transmembrane region" description="Helical" evidence="7">
    <location>
        <begin position="44"/>
        <end position="63"/>
    </location>
</feature>
<feature type="coiled-coil region" evidence="5">
    <location>
        <begin position="103"/>
        <end position="137"/>
    </location>
</feature>
<feature type="non-terminal residue" evidence="8">
    <location>
        <position position="209"/>
    </location>
</feature>
<keyword evidence="4 7" id="KW-0472">Membrane</keyword>
<comment type="subcellular location">
    <subcellularLocation>
        <location evidence="1">Membrane</location>
        <topology evidence="1">Multi-pass membrane protein</topology>
    </subcellularLocation>
</comment>
<name>X1SJ46_9ZZZZ</name>
<feature type="region of interest" description="Disordered" evidence="6">
    <location>
        <begin position="1"/>
        <end position="34"/>
    </location>
</feature>
<protein>
    <recommendedName>
        <fullName evidence="9">DUF106 domain-containing protein</fullName>
    </recommendedName>
</protein>
<keyword evidence="2 7" id="KW-0812">Transmembrane</keyword>
<evidence type="ECO:0000256" key="4">
    <source>
        <dbReference type="ARBA" id="ARBA00023136"/>
    </source>
</evidence>
<evidence type="ECO:0000256" key="7">
    <source>
        <dbReference type="SAM" id="Phobius"/>
    </source>
</evidence>
<evidence type="ECO:0000256" key="5">
    <source>
        <dbReference type="SAM" id="Coils"/>
    </source>
</evidence>
<evidence type="ECO:0000256" key="1">
    <source>
        <dbReference type="ARBA" id="ARBA00004141"/>
    </source>
</evidence>
<sequence>MDENLEKEPEKEEKKEPEGEKNESEKKEVKQEVKEPVVDKKKEGSFKPIIFVMIASLAIAMFWDKIPFIKNSVHAVLNPTAGWLLNWEVTIGMILIVFTISLLTTLIQKYATDQKALRELKKEQKILQEEMKKYKEHPEKMAELSKKQFAFIPKTFKLTSRGIMFTGIPFILFFRWFNDFFTTIGDPKFFGFLGHFGTEGQAISGLSFW</sequence>
<feature type="transmembrane region" description="Helical" evidence="7">
    <location>
        <begin position="83"/>
        <end position="107"/>
    </location>
</feature>
<dbReference type="InterPro" id="IPR002809">
    <property type="entry name" value="EMC3/TMCO1"/>
</dbReference>
<accession>X1SJ46</accession>